<keyword evidence="3" id="KW-1185">Reference proteome</keyword>
<dbReference type="InterPro" id="IPR043129">
    <property type="entry name" value="ATPase_NBD"/>
</dbReference>
<dbReference type="Gene3D" id="3.30.420.40">
    <property type="match status" value="2"/>
</dbReference>
<dbReference type="SUPFAM" id="SSF53067">
    <property type="entry name" value="Actin-like ATPase domain"/>
    <property type="match status" value="2"/>
</dbReference>
<evidence type="ECO:0000313" key="3">
    <source>
        <dbReference type="Proteomes" id="UP001188597"/>
    </source>
</evidence>
<dbReference type="FunFam" id="3.90.640.10:FF:000026">
    <property type="entry name" value="Actin-related protein 7"/>
    <property type="match status" value="1"/>
</dbReference>
<dbReference type="EMBL" id="JAVXUP010000704">
    <property type="protein sequence ID" value="KAK3022566.1"/>
    <property type="molecule type" value="Genomic_DNA"/>
</dbReference>
<reference evidence="2" key="1">
    <citation type="submission" date="2022-12" db="EMBL/GenBank/DDBJ databases">
        <title>Draft genome assemblies for two species of Escallonia (Escalloniales).</title>
        <authorList>
            <person name="Chanderbali A."/>
            <person name="Dervinis C."/>
            <person name="Anghel I."/>
            <person name="Soltis D."/>
            <person name="Soltis P."/>
            <person name="Zapata F."/>
        </authorList>
    </citation>
    <scope>NUCLEOTIDE SEQUENCE</scope>
    <source>
        <strain evidence="2">UCBG64.0493</strain>
        <tissue evidence="2">Leaf</tissue>
    </source>
</reference>
<dbReference type="Gene3D" id="3.90.640.10">
    <property type="entry name" value="Actin, Chain A, domain 4"/>
    <property type="match status" value="1"/>
</dbReference>
<feature type="non-terminal residue" evidence="2">
    <location>
        <position position="1"/>
    </location>
</feature>
<dbReference type="AlphaFoldDB" id="A0AA88W7L3"/>
<sequence>IIPTRMKCMPEDASTADTSSFEDMTVDPVVRGFIKDWDAMEDLLHHVLYTGLGWEMGNEGQILFTDPLATPKAVREQLVQLMFETFNISGFYASEQAVLSLYAVGRISGCTVDIGHGKIDIAPVIEGAVQHIASRRLEIGGVEMTNLLAHELGKSNPLVKLDTSDVELLKEQYACCAEDDLAYEKTQQSCQEEQHTLPDGQVIKIGREKYTVGEALFQPSILGLEAHGIVEQLVRSISTVSSENHRQLLENTVLCGGTVCMTGFEDRFQKEASLCSSAIRPSLVKDRDLQKKFVSNLDLIFGVGPGNLSGMMCSPCAQMGHKELWQQWEAPEYMPENLTNYSVWVGGAILAKVVFPQNQHITKGDYDETGPSVVHRKCI</sequence>
<evidence type="ECO:0000313" key="2">
    <source>
        <dbReference type="EMBL" id="KAK3022566.1"/>
    </source>
</evidence>
<evidence type="ECO:0000256" key="1">
    <source>
        <dbReference type="RuleBase" id="RU000487"/>
    </source>
</evidence>
<dbReference type="CDD" id="cd10209">
    <property type="entry name" value="ASKHA_NBD_AtARP7-like"/>
    <property type="match status" value="1"/>
</dbReference>
<proteinExistence type="inferred from homology"/>
<organism evidence="2 3">
    <name type="scientific">Escallonia herrerae</name>
    <dbReference type="NCBI Taxonomy" id="1293975"/>
    <lineage>
        <taxon>Eukaryota</taxon>
        <taxon>Viridiplantae</taxon>
        <taxon>Streptophyta</taxon>
        <taxon>Embryophyta</taxon>
        <taxon>Tracheophyta</taxon>
        <taxon>Spermatophyta</taxon>
        <taxon>Magnoliopsida</taxon>
        <taxon>eudicotyledons</taxon>
        <taxon>Gunneridae</taxon>
        <taxon>Pentapetalae</taxon>
        <taxon>asterids</taxon>
        <taxon>campanulids</taxon>
        <taxon>Escalloniales</taxon>
        <taxon>Escalloniaceae</taxon>
        <taxon>Escallonia</taxon>
    </lineage>
</organism>
<comment type="similarity">
    <text evidence="1">Belongs to the actin family.</text>
</comment>
<dbReference type="Proteomes" id="UP001188597">
    <property type="component" value="Unassembled WGS sequence"/>
</dbReference>
<name>A0AA88W7L3_9ASTE</name>
<dbReference type="SMART" id="SM00268">
    <property type="entry name" value="ACTIN"/>
    <property type="match status" value="1"/>
</dbReference>
<gene>
    <name evidence="2" type="ORF">RJ639_047544</name>
</gene>
<accession>A0AA88W7L3</accession>
<evidence type="ECO:0008006" key="4">
    <source>
        <dbReference type="Google" id="ProtNLM"/>
    </source>
</evidence>
<comment type="caution">
    <text evidence="2">The sequence shown here is derived from an EMBL/GenBank/DDBJ whole genome shotgun (WGS) entry which is preliminary data.</text>
</comment>
<dbReference type="InterPro" id="IPR004000">
    <property type="entry name" value="Actin"/>
</dbReference>
<protein>
    <recommendedName>
        <fullName evidence="4">Actin-related protein 7</fullName>
    </recommendedName>
</protein>
<dbReference type="PANTHER" id="PTHR11937">
    <property type="entry name" value="ACTIN"/>
    <property type="match status" value="1"/>
</dbReference>
<dbReference type="Pfam" id="PF00022">
    <property type="entry name" value="Actin"/>
    <property type="match status" value="3"/>
</dbReference>
<dbReference type="PRINTS" id="PR00190">
    <property type="entry name" value="ACTIN"/>
</dbReference>